<feature type="region of interest" description="Disordered" evidence="1">
    <location>
        <begin position="281"/>
        <end position="348"/>
    </location>
</feature>
<keyword evidence="2" id="KW-1133">Transmembrane helix</keyword>
<keyword evidence="2" id="KW-0472">Membrane</keyword>
<accession>A0A8H6X947</accession>
<feature type="compositionally biased region" description="Low complexity" evidence="1">
    <location>
        <begin position="281"/>
        <end position="338"/>
    </location>
</feature>
<feature type="region of interest" description="Disordered" evidence="1">
    <location>
        <begin position="427"/>
        <end position="477"/>
    </location>
</feature>
<dbReference type="AlphaFoldDB" id="A0A8H6X947"/>
<evidence type="ECO:0000313" key="3">
    <source>
        <dbReference type="EMBL" id="KAF7336275.1"/>
    </source>
</evidence>
<keyword evidence="2" id="KW-0812">Transmembrane</keyword>
<proteinExistence type="predicted"/>
<evidence type="ECO:0000256" key="1">
    <source>
        <dbReference type="SAM" id="MobiDB-lite"/>
    </source>
</evidence>
<organism evidence="3 4">
    <name type="scientific">Mycena venus</name>
    <dbReference type="NCBI Taxonomy" id="2733690"/>
    <lineage>
        <taxon>Eukaryota</taxon>
        <taxon>Fungi</taxon>
        <taxon>Dikarya</taxon>
        <taxon>Basidiomycota</taxon>
        <taxon>Agaricomycotina</taxon>
        <taxon>Agaricomycetes</taxon>
        <taxon>Agaricomycetidae</taxon>
        <taxon>Agaricales</taxon>
        <taxon>Marasmiineae</taxon>
        <taxon>Mycenaceae</taxon>
        <taxon>Mycena</taxon>
    </lineage>
</organism>
<dbReference type="Proteomes" id="UP000620124">
    <property type="component" value="Unassembled WGS sequence"/>
</dbReference>
<keyword evidence="4" id="KW-1185">Reference proteome</keyword>
<protein>
    <recommendedName>
        <fullName evidence="5">Transmembrane protein</fullName>
    </recommendedName>
</protein>
<dbReference type="Gene3D" id="2.60.120.260">
    <property type="entry name" value="Galactose-binding domain-like"/>
    <property type="match status" value="2"/>
</dbReference>
<sequence>MQGRRSSFSTSNSSMAIHHHIYHGVLVCPSFLLTFPFLVPLAAAALRMTLNAAIVDDRDPLIHYEGTWNQAGSYAEFHSTTTWSPMQGSTATLSFTGTSITVYGSVAARNPPQSSLTFALDGSIAGTYTPPSDMAADIHHEALWTSPTVSSGSHTLVITQTTAETSGAIYLDYIMYDTTSTSLPYFIDDRDPRITYTPAWTEEGSDEDFQHTCQRTSSTGDSFSLTFEGKSITFYGGMTSMTMNASAVVDGGSPKFFGVPEAATTTNNLLFDSGSTSSISTLSQSSGLSPPGAASSGVSHSAPVVSGASTPSDSSPTAIASGTPSSSSTYSTASSPESHTSPSFAGSLSAKSTTPIGTIVAAVLSAVLLVALIIAILRCRQRRRRSSRMLAMTESTPFQPTTDFPNGAAHEMPHGCTSVDALLTHSSTSINPPSTETPVLPIPSDKVSGDGRQFHVTSSEIPHEPSSPGEAPPEYSA</sequence>
<feature type="transmembrane region" description="Helical" evidence="2">
    <location>
        <begin position="21"/>
        <end position="46"/>
    </location>
</feature>
<reference evidence="3" key="1">
    <citation type="submission" date="2020-05" db="EMBL/GenBank/DDBJ databases">
        <title>Mycena genomes resolve the evolution of fungal bioluminescence.</title>
        <authorList>
            <person name="Tsai I.J."/>
        </authorList>
    </citation>
    <scope>NUCLEOTIDE SEQUENCE</scope>
    <source>
        <strain evidence="3">CCC161011</strain>
    </source>
</reference>
<feature type="transmembrane region" description="Helical" evidence="2">
    <location>
        <begin position="356"/>
        <end position="379"/>
    </location>
</feature>
<comment type="caution">
    <text evidence="3">The sequence shown here is derived from an EMBL/GenBank/DDBJ whole genome shotgun (WGS) entry which is preliminary data.</text>
</comment>
<dbReference type="EMBL" id="JACAZI010000023">
    <property type="protein sequence ID" value="KAF7336275.1"/>
    <property type="molecule type" value="Genomic_DNA"/>
</dbReference>
<feature type="compositionally biased region" description="Polar residues" evidence="1">
    <location>
        <begin position="339"/>
        <end position="348"/>
    </location>
</feature>
<feature type="compositionally biased region" description="Polar residues" evidence="1">
    <location>
        <begin position="427"/>
        <end position="437"/>
    </location>
</feature>
<evidence type="ECO:0000256" key="2">
    <source>
        <dbReference type="SAM" id="Phobius"/>
    </source>
</evidence>
<evidence type="ECO:0008006" key="5">
    <source>
        <dbReference type="Google" id="ProtNLM"/>
    </source>
</evidence>
<name>A0A8H6X947_9AGAR</name>
<evidence type="ECO:0000313" key="4">
    <source>
        <dbReference type="Proteomes" id="UP000620124"/>
    </source>
</evidence>
<dbReference type="OrthoDB" id="3067294at2759"/>
<gene>
    <name evidence="3" type="ORF">MVEN_02175800</name>
</gene>